<name>M9MD87_PSEA3</name>
<reference evidence="3" key="1">
    <citation type="journal article" date="2013" name="Genome Announc.">
        <title>Genome sequence of the basidiomycetous yeast Pseudozyma antarctica T-34, a producer of the glycolipid biosurfactants mannosylerythritol lipids.</title>
        <authorList>
            <person name="Morita T."/>
            <person name="Koike H."/>
            <person name="Koyama Y."/>
            <person name="Hagiwara H."/>
            <person name="Ito E."/>
            <person name="Fukuoka T."/>
            <person name="Imura T."/>
            <person name="Machida M."/>
            <person name="Kitamoto D."/>
        </authorList>
    </citation>
    <scope>NUCLEOTIDE SEQUENCE [LARGE SCALE GENOMIC DNA]</scope>
    <source>
        <strain evidence="3">T-34</strain>
    </source>
</reference>
<proteinExistence type="predicted"/>
<sequence>MQSVYSKCAKAAIFAELQIGLEPFIYWHVTESVQEGYSPASIGELQEEREVEALVLERGSDVRDRALGHFISLLHHYHAARPRGNDKAQDALSHLASDFERLAPPPPFTEFHYYRNDIDDYIEEQRQNAGLLAGDPDWNPRAKVSGNYQWNVELKRSLELTKTAYTDACSRFEHRFILGTEADLELVQLLAQDQLVELASIHAAKPRHIPAPPPSAASAATSTSSFWNQRIGSTSIAPSSSPLPQFEEAHLIQAGRQFRAACLDDLRTRQSLGMRVSEDGKEITVVLSKALNPDTKPERLIQRARQRYDPTQKIRDVEDESHEEAAIRSVKDLISSALRILSTRDGERNISLRIDAHNLRGHINLRLAALKSRSESNYLSGAVADWTASIELDENQPEIREQLSGAKARVRSDAKQNAVPSSDPPAEDSEVLHTSAEATGKASGTAETAPTNGKHTKTTKAAKDAQVEGVAGKEREKTILESPFFRADLVTGLMVDALLALPFPHRALRETLRLPPAAAVAAASHDHVHMLERLAKAHQATTKALTSENRAQLKHAVKTVSAVLALPDLQHVGRNADPQIRLRSTSLRLVLGTLFLLLNDHVRAHGELDLISNALKPNTRGEAKGGKKAKPEQAARTDNSEGSSGGGAEEAKIEEMQMRVQGEALLLLAKTCWLANKVQEALKFFRWFVKWYADQQAATAAAEAGPDEQVEHTERSVADLDMRWWDALLVVEKK</sequence>
<dbReference type="Proteomes" id="UP000011976">
    <property type="component" value="Unassembled WGS sequence"/>
</dbReference>
<gene>
    <name evidence="2" type="ORF">PANT_10c00047</name>
</gene>
<dbReference type="EMBL" id="DF196776">
    <property type="protein sequence ID" value="GAC74188.1"/>
    <property type="molecule type" value="Genomic_DNA"/>
</dbReference>
<feature type="compositionally biased region" description="Basic and acidic residues" evidence="1">
    <location>
        <begin position="461"/>
        <end position="472"/>
    </location>
</feature>
<protein>
    <submittedName>
        <fullName evidence="2">Uncharacterized protein</fullName>
    </submittedName>
</protein>
<feature type="region of interest" description="Disordered" evidence="1">
    <location>
        <begin position="404"/>
        <end position="472"/>
    </location>
</feature>
<organism evidence="2 3">
    <name type="scientific">Pseudozyma antarctica (strain T-34)</name>
    <name type="common">Yeast</name>
    <name type="synonym">Candida antarctica</name>
    <dbReference type="NCBI Taxonomy" id="1151754"/>
    <lineage>
        <taxon>Eukaryota</taxon>
        <taxon>Fungi</taxon>
        <taxon>Dikarya</taxon>
        <taxon>Basidiomycota</taxon>
        <taxon>Ustilaginomycotina</taxon>
        <taxon>Ustilaginomycetes</taxon>
        <taxon>Ustilaginales</taxon>
        <taxon>Ustilaginaceae</taxon>
        <taxon>Moesziomyces</taxon>
    </lineage>
</organism>
<dbReference type="AlphaFoldDB" id="M9MD87"/>
<accession>M9MD87</accession>
<evidence type="ECO:0000313" key="2">
    <source>
        <dbReference type="EMBL" id="GAC74188.1"/>
    </source>
</evidence>
<feature type="region of interest" description="Disordered" evidence="1">
    <location>
        <begin position="617"/>
        <end position="649"/>
    </location>
</feature>
<evidence type="ECO:0000256" key="1">
    <source>
        <dbReference type="SAM" id="MobiDB-lite"/>
    </source>
</evidence>
<evidence type="ECO:0000313" key="3">
    <source>
        <dbReference type="Proteomes" id="UP000011976"/>
    </source>
</evidence>
<dbReference type="OrthoDB" id="2546354at2759"/>
<feature type="compositionally biased region" description="Basic and acidic residues" evidence="1">
    <location>
        <begin position="619"/>
        <end position="639"/>
    </location>
</feature>